<organism evidence="1 2">
    <name type="scientific">Cirrhinus molitorella</name>
    <name type="common">mud carp</name>
    <dbReference type="NCBI Taxonomy" id="172907"/>
    <lineage>
        <taxon>Eukaryota</taxon>
        <taxon>Metazoa</taxon>
        <taxon>Chordata</taxon>
        <taxon>Craniata</taxon>
        <taxon>Vertebrata</taxon>
        <taxon>Euteleostomi</taxon>
        <taxon>Actinopterygii</taxon>
        <taxon>Neopterygii</taxon>
        <taxon>Teleostei</taxon>
        <taxon>Ostariophysi</taxon>
        <taxon>Cypriniformes</taxon>
        <taxon>Cyprinidae</taxon>
        <taxon>Labeoninae</taxon>
        <taxon>Labeonini</taxon>
        <taxon>Cirrhinus</taxon>
    </lineage>
</organism>
<sequence length="50" mass="4954">TGSAGGGNSPAQCSLAAVQYGVHLNPHPGRSSLMGVMKGMMEYGSGFVVG</sequence>
<accession>A0ABR3NC66</accession>
<feature type="non-terminal residue" evidence="1">
    <location>
        <position position="1"/>
    </location>
</feature>
<comment type="caution">
    <text evidence="1">The sequence shown here is derived from an EMBL/GenBank/DDBJ whole genome shotgun (WGS) entry which is preliminary data.</text>
</comment>
<reference evidence="1 2" key="1">
    <citation type="submission" date="2023-09" db="EMBL/GenBank/DDBJ databases">
        <authorList>
            <person name="Wang M."/>
        </authorList>
    </citation>
    <scope>NUCLEOTIDE SEQUENCE [LARGE SCALE GENOMIC DNA]</scope>
    <source>
        <strain evidence="1">GT-2023</strain>
        <tissue evidence="1">Liver</tissue>
    </source>
</reference>
<feature type="non-terminal residue" evidence="1">
    <location>
        <position position="50"/>
    </location>
</feature>
<evidence type="ECO:0000313" key="1">
    <source>
        <dbReference type="EMBL" id="KAL1274534.1"/>
    </source>
</evidence>
<name>A0ABR3NC66_9TELE</name>
<dbReference type="Proteomes" id="UP001558613">
    <property type="component" value="Unassembled WGS sequence"/>
</dbReference>
<proteinExistence type="predicted"/>
<gene>
    <name evidence="1" type="ORF">QQF64_027348</name>
</gene>
<evidence type="ECO:0000313" key="2">
    <source>
        <dbReference type="Proteomes" id="UP001558613"/>
    </source>
</evidence>
<protein>
    <submittedName>
        <fullName evidence="1">Uncharacterized protein</fullName>
    </submittedName>
</protein>
<dbReference type="EMBL" id="JAYMGO010000005">
    <property type="protein sequence ID" value="KAL1274534.1"/>
    <property type="molecule type" value="Genomic_DNA"/>
</dbReference>
<keyword evidence="2" id="KW-1185">Reference proteome</keyword>